<evidence type="ECO:0000256" key="6">
    <source>
        <dbReference type="ARBA" id="ARBA00022989"/>
    </source>
</evidence>
<dbReference type="InterPro" id="IPR025720">
    <property type="entry name" value="RibU"/>
</dbReference>
<dbReference type="GO" id="GO:0005886">
    <property type="term" value="C:plasma membrane"/>
    <property type="evidence" value="ECO:0007669"/>
    <property type="project" value="UniProtKB-SubCell"/>
</dbReference>
<dbReference type="PANTHER" id="PTHR38438">
    <property type="entry name" value="RIBOFLAVIN TRANSPORTER RIBU"/>
    <property type="match status" value="1"/>
</dbReference>
<feature type="transmembrane region" description="Helical" evidence="9">
    <location>
        <begin position="143"/>
        <end position="166"/>
    </location>
</feature>
<evidence type="ECO:0000256" key="1">
    <source>
        <dbReference type="ARBA" id="ARBA00004651"/>
    </source>
</evidence>
<gene>
    <name evidence="10" type="ordered locus">Corgl_0209</name>
</gene>
<evidence type="ECO:0000313" key="11">
    <source>
        <dbReference type="Proteomes" id="UP000006851"/>
    </source>
</evidence>
<comment type="similarity">
    <text evidence="2 8">Belongs to the prokaryotic riboflavin transporter (P-RFT) (TC 2.A.87) family.</text>
</comment>
<dbReference type="EMBL" id="CP002628">
    <property type="protein sequence ID" value="AEB06336.1"/>
    <property type="molecule type" value="Genomic_DNA"/>
</dbReference>
<dbReference type="HOGENOM" id="CLU_086673_0_0_11"/>
<sequence length="185" mass="19903">MNHPENTRRIAITALFTAASLLLSFVQIPIIPAMPWLMYDPSGIVCLIAACAFGPRLGAATAIISWIPRLFTGPFGAIMGMVSTSCLVIPAGFIYNRHRGRAGSLAGMLIGAVISITASCALNLVITPLYYPVFSMRDVATMIIPFLLPFNLIKMTLHVLAAQMLLKSSMAALHSLDQRDGSTPR</sequence>
<dbReference type="InterPro" id="IPR024529">
    <property type="entry name" value="ECF_trnsprt_substrate-spec"/>
</dbReference>
<evidence type="ECO:0000256" key="7">
    <source>
        <dbReference type="ARBA" id="ARBA00023136"/>
    </source>
</evidence>
<evidence type="ECO:0000256" key="3">
    <source>
        <dbReference type="ARBA" id="ARBA00022448"/>
    </source>
</evidence>
<keyword evidence="7 8" id="KW-0472">Membrane</keyword>
<name>F2NAF0_CORGP</name>
<dbReference type="KEGG" id="cgo:Corgl_0209"/>
<dbReference type="AlphaFoldDB" id="F2NAF0"/>
<keyword evidence="3 8" id="KW-0813">Transport</keyword>
<accession>F2NAF0</accession>
<dbReference type="PANTHER" id="PTHR38438:SF1">
    <property type="entry name" value="RIBOFLAVIN TRANSPORTER RIBU"/>
    <property type="match status" value="1"/>
</dbReference>
<evidence type="ECO:0000256" key="8">
    <source>
        <dbReference type="PIRNR" id="PIRNR037778"/>
    </source>
</evidence>
<dbReference type="PIRSF" id="PIRSF037778">
    <property type="entry name" value="UCP037778_transp_RibU"/>
    <property type="match status" value="1"/>
</dbReference>
<dbReference type="Pfam" id="PF12822">
    <property type="entry name" value="ECF_trnsprt"/>
    <property type="match status" value="1"/>
</dbReference>
<feature type="transmembrane region" description="Helical" evidence="9">
    <location>
        <begin position="12"/>
        <end position="31"/>
    </location>
</feature>
<feature type="transmembrane region" description="Helical" evidence="9">
    <location>
        <begin position="43"/>
        <end position="67"/>
    </location>
</feature>
<keyword evidence="11" id="KW-1185">Reference proteome</keyword>
<comment type="subcellular location">
    <subcellularLocation>
        <location evidence="1">Cell membrane</location>
        <topology evidence="1">Multi-pass membrane protein</topology>
    </subcellularLocation>
</comment>
<evidence type="ECO:0000256" key="2">
    <source>
        <dbReference type="ARBA" id="ARBA00005540"/>
    </source>
</evidence>
<keyword evidence="5 9" id="KW-0812">Transmembrane</keyword>
<proteinExistence type="inferred from homology"/>
<evidence type="ECO:0000256" key="5">
    <source>
        <dbReference type="ARBA" id="ARBA00022692"/>
    </source>
</evidence>
<evidence type="ECO:0000313" key="10">
    <source>
        <dbReference type="EMBL" id="AEB06336.1"/>
    </source>
</evidence>
<dbReference type="STRING" id="700015.Corgl_0209"/>
<comment type="function">
    <text evidence="8">Probably a riboflavin-binding protein that interacts with the energy-coupling factor (ECF) ABC-transporter complex.</text>
</comment>
<dbReference type="GO" id="GO:0032217">
    <property type="term" value="F:riboflavin transmembrane transporter activity"/>
    <property type="evidence" value="ECO:0007669"/>
    <property type="project" value="UniProtKB-UniRule"/>
</dbReference>
<dbReference type="Gene3D" id="1.10.1760.20">
    <property type="match status" value="1"/>
</dbReference>
<evidence type="ECO:0000256" key="4">
    <source>
        <dbReference type="ARBA" id="ARBA00022475"/>
    </source>
</evidence>
<dbReference type="OrthoDB" id="9809216at2"/>
<feature type="transmembrane region" description="Helical" evidence="9">
    <location>
        <begin position="73"/>
        <end position="95"/>
    </location>
</feature>
<organism evidence="10 11">
    <name type="scientific">Coriobacterium glomerans (strain ATCC 49209 / DSM 20642 / JCM 10262 / PW2)</name>
    <dbReference type="NCBI Taxonomy" id="700015"/>
    <lineage>
        <taxon>Bacteria</taxon>
        <taxon>Bacillati</taxon>
        <taxon>Actinomycetota</taxon>
        <taxon>Coriobacteriia</taxon>
        <taxon>Coriobacteriales</taxon>
        <taxon>Coriobacteriaceae</taxon>
        <taxon>Coriobacterium</taxon>
    </lineage>
</organism>
<dbReference type="RefSeq" id="WP_013708079.1">
    <property type="nucleotide sequence ID" value="NC_015389.1"/>
</dbReference>
<evidence type="ECO:0000256" key="9">
    <source>
        <dbReference type="SAM" id="Phobius"/>
    </source>
</evidence>
<reference evidence="11" key="1">
    <citation type="journal article" date="2013" name="Stand. Genomic Sci.">
        <title>Complete genome sequence of Coriobacterium glomerans type strain (PW2(T)) from the midgut of Pyrrhocoris apterus L. (red soldier bug).</title>
        <authorList>
            <person name="Stackebrandt E."/>
            <person name="Zeytun A."/>
            <person name="Lapidus A."/>
            <person name="Nolan M."/>
            <person name="Lucas S."/>
            <person name="Hammon N."/>
            <person name="Deshpande S."/>
            <person name="Cheng J.F."/>
            <person name="Tapia R."/>
            <person name="Goodwin L.A."/>
            <person name="Pitluck S."/>
            <person name="Liolios K."/>
            <person name="Pagani I."/>
            <person name="Ivanova N."/>
            <person name="Mavromatis K."/>
            <person name="Mikhailova N."/>
            <person name="Huntemann M."/>
            <person name="Pati A."/>
            <person name="Chen A."/>
            <person name="Palaniappan K."/>
            <person name="Chang Y.J."/>
            <person name="Land M."/>
            <person name="Hauser L."/>
            <person name="Rohde M."/>
            <person name="Pukall R."/>
            <person name="Goker M."/>
            <person name="Detter J.C."/>
            <person name="Woyke T."/>
            <person name="Bristow J."/>
            <person name="Eisen J.A."/>
            <person name="Markowitz V."/>
            <person name="Hugenholtz P."/>
            <person name="Kyrpides N.C."/>
            <person name="Klenk H.P."/>
        </authorList>
    </citation>
    <scope>NUCLEOTIDE SEQUENCE</scope>
    <source>
        <strain evidence="11">ATCC 49209 / DSM 20642 / JCM 10262 / PW2</strain>
    </source>
</reference>
<dbReference type="eggNOG" id="COG3601">
    <property type="taxonomic scope" value="Bacteria"/>
</dbReference>
<keyword evidence="6 9" id="KW-1133">Transmembrane helix</keyword>
<feature type="transmembrane region" description="Helical" evidence="9">
    <location>
        <begin position="107"/>
        <end position="131"/>
    </location>
</feature>
<protein>
    <recommendedName>
        <fullName evidence="8">Riboflavin transporter</fullName>
    </recommendedName>
</protein>
<dbReference type="Proteomes" id="UP000006851">
    <property type="component" value="Chromosome"/>
</dbReference>
<keyword evidence="4 8" id="KW-1003">Cell membrane</keyword>